<feature type="compositionally biased region" description="Basic and acidic residues" evidence="1">
    <location>
        <begin position="8"/>
        <end position="18"/>
    </location>
</feature>
<dbReference type="CDD" id="cd12797">
    <property type="entry name" value="M23_peptidase"/>
    <property type="match status" value="1"/>
</dbReference>
<evidence type="ECO:0000313" key="3">
    <source>
        <dbReference type="EMBL" id="RRR48787.1"/>
    </source>
</evidence>
<feature type="region of interest" description="Disordered" evidence="1">
    <location>
        <begin position="1"/>
        <end position="23"/>
    </location>
</feature>
<evidence type="ECO:0000313" key="6">
    <source>
        <dbReference type="Proteomes" id="UP000309259"/>
    </source>
</evidence>
<dbReference type="RefSeq" id="WP_029943086.1">
    <property type="nucleotide sequence ID" value="NZ_JAIMDZ010000001.1"/>
</dbReference>
<dbReference type="Proteomes" id="UP000309259">
    <property type="component" value="Unassembled WGS sequence"/>
</dbReference>
<feature type="domain" description="Peptidase C51" evidence="2">
    <location>
        <begin position="728"/>
        <end position="859"/>
    </location>
</feature>
<dbReference type="Pfam" id="PF18013">
    <property type="entry name" value="Phage_lysozyme2"/>
    <property type="match status" value="1"/>
</dbReference>
<organism evidence="3 5">
    <name type="scientific">Streptococcus suis</name>
    <dbReference type="NCBI Taxonomy" id="1307"/>
    <lineage>
        <taxon>Bacteria</taxon>
        <taxon>Bacillati</taxon>
        <taxon>Bacillota</taxon>
        <taxon>Bacilli</taxon>
        <taxon>Lactobacillales</taxon>
        <taxon>Streptococcaceae</taxon>
        <taxon>Streptococcus</taxon>
    </lineage>
</organism>
<dbReference type="AlphaFoldDB" id="A0A3R8SC42"/>
<reference evidence="3 5" key="1">
    <citation type="submission" date="2018-11" db="EMBL/GenBank/DDBJ databases">
        <authorList>
            <person name="Stevens M.J."/>
            <person name="Cernela N."/>
            <person name="Spoerry Serrano N."/>
            <person name="Schmitt S."/>
            <person name="Schrenzel J."/>
            <person name="Stephan R."/>
        </authorList>
    </citation>
    <scope>NUCLEOTIDE SEQUENCE [LARGE SCALE GENOMIC DNA]</scope>
    <source>
        <strain evidence="3 5">SS1014</strain>
    </source>
</reference>
<dbReference type="InterPro" id="IPR041219">
    <property type="entry name" value="Phage_lysozyme2"/>
</dbReference>
<protein>
    <submittedName>
        <fullName evidence="3">CHAP domain-containing protein</fullName>
    </submittedName>
</protein>
<proteinExistence type="predicted"/>
<sequence>MGRKQRKELRYAKKEVKKANKGVKKATANYRLASNRRFMKVYKPVTEAEKQYVKKKSSAQKAIAKDALKRAKLTRKKAVKRKKVAIDRNGGSLKRRLGKKAYQTGRSSAESTVSDNEVLEDVASARQNIRRYKAEVDRSKRIARYSYNISKTTGRGAYNVGNRTYNLAKGRGFTRTAVNNRWEVKVADKLKKIKVRIRSNKFVQGAEKVGKIAGHVLKPLKSILTNPLSIKAYVTSFLLICIVALFAGNNSAVEQDEFELTRSWLHVSKIDREKSSDTVEYWTDIDSIMTWMNFKYKAYELDDVWNDSGAYYPGKPRETYKDALASIWRGLNKDENNLKTMKDLYSKGSSLLWMVLQDDELAEYNELLELGKENGTYLNYQELDNPISPPGEEKFDQPLVITKRFGYISTDEIYNNTILQASRGNQLYATMTGTATVSEDSITIESSQAKFTYYNVSEIRVKTGDSVTAGQEIARVGSDEGQEISYQKLRNDESKDKSEWVYVNVGFYFPIVHYNQTTSVLSPIDFSGDMATRIRETADYVKKYEPNATINGISSMLGNFWTESSITAKRAEGDYLSPPVGASANSWDDPEWLSIGGLTIYGRYPNIIRRGIGLGQWTDTADGSIRHTLLRDYAQSKGKKWYDLELQIDFIFNGDSPYYREIARQILTSNEDVATLTERFLVQWEGNAGDKLLERQNNAKQVSQYLNRPAGGSSSLVASWNFPEAYRSKISNYPSQATVSSTAIGSGYPIGQCTWYSYNRLVELGKITDLSGAYGYLGNGQDWVNNLVSKGWKRSSVPVVGAVVSTLGGFDGTSIDYGHVGIVEVVNPDGSFLVSECNWGGIQDKIHWRVCLPSVYYSFAVAQ</sequence>
<evidence type="ECO:0000313" key="5">
    <source>
        <dbReference type="Proteomes" id="UP000273973"/>
    </source>
</evidence>
<accession>A0A3R8SC42</accession>
<dbReference type="PROSITE" id="PS50911">
    <property type="entry name" value="CHAP"/>
    <property type="match status" value="1"/>
</dbReference>
<dbReference type="InterPro" id="IPR011055">
    <property type="entry name" value="Dup_hybrid_motif"/>
</dbReference>
<evidence type="ECO:0000313" key="4">
    <source>
        <dbReference type="EMBL" id="TII04179.1"/>
    </source>
</evidence>
<dbReference type="Gene3D" id="1.10.530.10">
    <property type="match status" value="1"/>
</dbReference>
<reference evidence="3 5" key="2">
    <citation type="submission" date="2018-12" db="EMBL/GenBank/DDBJ databases">
        <title>Whole-genome sequences of fifteen clinical Streptococcus suis strains isolated from pigs between 2006 and 2018.</title>
        <authorList>
            <person name="Stevens M.J.A."/>
            <person name="Cernela N."/>
            <person name="Spoerry Serrano N."/>
            <person name="Schmitt S."/>
            <person name="Schrenzel J."/>
            <person name="Stephan R."/>
        </authorList>
    </citation>
    <scope>NUCLEOTIDE SEQUENCE [LARGE SCALE GENOMIC DNA]</scope>
    <source>
        <strain evidence="3 5">SS1014</strain>
    </source>
</reference>
<evidence type="ECO:0000259" key="2">
    <source>
        <dbReference type="PROSITE" id="PS50911"/>
    </source>
</evidence>
<dbReference type="InterPro" id="IPR007921">
    <property type="entry name" value="CHAP_dom"/>
</dbReference>
<dbReference type="Gene3D" id="3.90.1720.10">
    <property type="entry name" value="endopeptidase domain like (from Nostoc punctiforme)"/>
    <property type="match status" value="1"/>
</dbReference>
<dbReference type="SUPFAM" id="SSF54001">
    <property type="entry name" value="Cysteine proteinases"/>
    <property type="match status" value="1"/>
</dbReference>
<reference evidence="4 6" key="3">
    <citation type="submission" date="2019-04" db="EMBL/GenBank/DDBJ databases">
        <title>Genome analysis of Streptococcus suis strain WUSS327.</title>
        <authorList>
            <person name="Chen H."/>
            <person name="Gao X."/>
            <person name="Wu Z."/>
        </authorList>
    </citation>
    <scope>NUCLEOTIDE SEQUENCE [LARGE SCALE GENOMIC DNA]</scope>
    <source>
        <strain evidence="4 6">WUSS327</strain>
    </source>
</reference>
<name>A0A3R8SC42_STRSU</name>
<dbReference type="Proteomes" id="UP000273973">
    <property type="component" value="Unassembled WGS sequence"/>
</dbReference>
<gene>
    <name evidence="3" type="ORF">EJA00_06120</name>
    <name evidence="4" type="ORF">FAJ35_00010</name>
</gene>
<dbReference type="EMBL" id="SSXL01000001">
    <property type="protein sequence ID" value="TII04179.1"/>
    <property type="molecule type" value="Genomic_DNA"/>
</dbReference>
<evidence type="ECO:0000256" key="1">
    <source>
        <dbReference type="SAM" id="MobiDB-lite"/>
    </source>
</evidence>
<dbReference type="InterPro" id="IPR038765">
    <property type="entry name" value="Papain-like_cys_pep_sf"/>
</dbReference>
<dbReference type="Gene3D" id="2.70.70.10">
    <property type="entry name" value="Glucose Permease (Domain IIA)"/>
    <property type="match status" value="1"/>
</dbReference>
<dbReference type="SUPFAM" id="SSF51261">
    <property type="entry name" value="Duplicated hybrid motif"/>
    <property type="match status" value="1"/>
</dbReference>
<dbReference type="Pfam" id="PF05257">
    <property type="entry name" value="CHAP"/>
    <property type="match status" value="1"/>
</dbReference>
<dbReference type="EMBL" id="RSDG01000036">
    <property type="protein sequence ID" value="RRR48787.1"/>
    <property type="molecule type" value="Genomic_DNA"/>
</dbReference>
<comment type="caution">
    <text evidence="3">The sequence shown here is derived from an EMBL/GenBank/DDBJ whole genome shotgun (WGS) entry which is preliminary data.</text>
</comment>